<accession>A0A6A3YUW9</accession>
<gene>
    <name evidence="3" type="ORF">PF002_g14385</name>
</gene>
<dbReference type="Proteomes" id="UP000440367">
    <property type="component" value="Unassembled WGS sequence"/>
</dbReference>
<protein>
    <recommendedName>
        <fullName evidence="2">CCZ1/INTU/HPS4 third Longin domain-containing protein</fullName>
    </recommendedName>
</protein>
<feature type="region of interest" description="Disordered" evidence="1">
    <location>
        <begin position="148"/>
        <end position="167"/>
    </location>
</feature>
<name>A0A6A3YUW9_9STRA</name>
<dbReference type="InterPro" id="IPR043989">
    <property type="entry name" value="CCZ1/INTU/HSP4_longin_3"/>
</dbReference>
<organism evidence="3 4">
    <name type="scientific">Phytophthora fragariae</name>
    <dbReference type="NCBI Taxonomy" id="53985"/>
    <lineage>
        <taxon>Eukaryota</taxon>
        <taxon>Sar</taxon>
        <taxon>Stramenopiles</taxon>
        <taxon>Oomycota</taxon>
        <taxon>Peronosporomycetes</taxon>
        <taxon>Peronosporales</taxon>
        <taxon>Peronosporaceae</taxon>
        <taxon>Phytophthora</taxon>
    </lineage>
</organism>
<dbReference type="PANTHER" id="PTHR13056">
    <property type="entry name" value="VACUOLAR FUSION PROTEIN CCZ1 HOMOLOG-RELATED"/>
    <property type="match status" value="1"/>
</dbReference>
<reference evidence="3 4" key="1">
    <citation type="submission" date="2018-08" db="EMBL/GenBank/DDBJ databases">
        <title>Genomic investigation of the strawberry pathogen Phytophthora fragariae indicates pathogenicity is determined by transcriptional variation in three key races.</title>
        <authorList>
            <person name="Adams T.M."/>
            <person name="Armitage A.D."/>
            <person name="Sobczyk M.K."/>
            <person name="Bates H.J."/>
            <person name="Dunwell J.M."/>
            <person name="Nellist C.F."/>
            <person name="Harrison R.J."/>
        </authorList>
    </citation>
    <scope>NUCLEOTIDE SEQUENCE [LARGE SCALE GENOMIC DNA]</scope>
    <source>
        <strain evidence="3 4">BC-1</strain>
    </source>
</reference>
<dbReference type="EMBL" id="QXGD01000764">
    <property type="protein sequence ID" value="KAE9225483.1"/>
    <property type="molecule type" value="Genomic_DNA"/>
</dbReference>
<sequence length="483" mass="54365">MLLLWHEALGSDDEQAAEDELCARVLYSHEEGGGHGEERLLQRLHLVQGLLTFVRMLRRSGGLQAEENDEVKTSAQWTPEWASVTLSRRRFFVLEVEPQIFMALGVRATVEIKDHGPGYAALLREMYGMFRLFHGSIDSNLRLLPPAPVRQSGAGDDGSGKSTDKSEIPLEIGQYKDGMDLLMDIAAVRKRLRKLRLTLDSHFHNHSCGVSDEGGKEDNTVIKHLQEEVRAVGAKLEVLLDRSPAAILQKRCGDFFPTLLQTLDVRDPSSSSSHGRRPDTDIAQAAVHRVVVWHEGDLTIILILRTEADAAGAASKDLHAITLERLENFLDGQQRFQSLAELVFTRYNATFAPEKNVPNIHPLPPFLYINRINLAFRMQHVPRLLKSKEGDLFPVPVKMLAHYFPASTMAIVNELHAELHRCSSAGNREICVRTRHAGWVLAKKSETSHREMYVFFDSKISSVYELSDSLQMLLHDQFGNVLF</sequence>
<feature type="domain" description="CCZ1/INTU/HPS4 third Longin" evidence="2">
    <location>
        <begin position="364"/>
        <end position="466"/>
    </location>
</feature>
<evidence type="ECO:0000256" key="1">
    <source>
        <dbReference type="SAM" id="MobiDB-lite"/>
    </source>
</evidence>
<evidence type="ECO:0000313" key="3">
    <source>
        <dbReference type="EMBL" id="KAE9225483.1"/>
    </source>
</evidence>
<dbReference type="AlphaFoldDB" id="A0A6A3YUW9"/>
<dbReference type="PANTHER" id="PTHR13056:SF0">
    <property type="entry name" value="VACUOLAR FUSION PROTEIN CCZ1 HOMOLOG-RELATED"/>
    <property type="match status" value="1"/>
</dbReference>
<proteinExistence type="predicted"/>
<feature type="compositionally biased region" description="Basic and acidic residues" evidence="1">
    <location>
        <begin position="158"/>
        <end position="167"/>
    </location>
</feature>
<dbReference type="GO" id="GO:0035658">
    <property type="term" value="C:Mon1-Ccz1 complex"/>
    <property type="evidence" value="ECO:0007669"/>
    <property type="project" value="InterPro"/>
</dbReference>
<dbReference type="InterPro" id="IPR013176">
    <property type="entry name" value="Ccz1"/>
</dbReference>
<evidence type="ECO:0000259" key="2">
    <source>
        <dbReference type="Pfam" id="PF19033"/>
    </source>
</evidence>
<dbReference type="Pfam" id="PF19033">
    <property type="entry name" value="Intu_longin_3"/>
    <property type="match status" value="1"/>
</dbReference>
<comment type="caution">
    <text evidence="3">The sequence shown here is derived from an EMBL/GenBank/DDBJ whole genome shotgun (WGS) entry which is preliminary data.</text>
</comment>
<dbReference type="GO" id="GO:0016192">
    <property type="term" value="P:vesicle-mediated transport"/>
    <property type="evidence" value="ECO:0007669"/>
    <property type="project" value="InterPro"/>
</dbReference>
<evidence type="ECO:0000313" key="4">
    <source>
        <dbReference type="Proteomes" id="UP000440367"/>
    </source>
</evidence>